<dbReference type="InterPro" id="IPR053134">
    <property type="entry name" value="RNA-dir_DNA_polymerase"/>
</dbReference>
<dbReference type="GO" id="GO:0003964">
    <property type="term" value="F:RNA-directed DNA polymerase activity"/>
    <property type="evidence" value="ECO:0007669"/>
    <property type="project" value="UniProtKB-KW"/>
</dbReference>
<evidence type="ECO:0000313" key="2">
    <source>
        <dbReference type="EMBL" id="KAA3486330.1"/>
    </source>
</evidence>
<dbReference type="PANTHER" id="PTHR24559">
    <property type="entry name" value="TRANSPOSON TY3-I GAG-POL POLYPROTEIN"/>
    <property type="match status" value="1"/>
</dbReference>
<keyword evidence="2" id="KW-0548">Nucleotidyltransferase</keyword>
<dbReference type="PANTHER" id="PTHR24559:SF447">
    <property type="entry name" value="RNA-DIRECTED DNA POLYMERASE HOMOLOG"/>
    <property type="match status" value="1"/>
</dbReference>
<dbReference type="CDD" id="cd01647">
    <property type="entry name" value="RT_LTR"/>
    <property type="match status" value="1"/>
</dbReference>
<dbReference type="Proteomes" id="UP000325315">
    <property type="component" value="Unassembled WGS sequence"/>
</dbReference>
<dbReference type="SUPFAM" id="SSF56672">
    <property type="entry name" value="DNA/RNA polymerases"/>
    <property type="match status" value="1"/>
</dbReference>
<keyword evidence="2" id="KW-0695">RNA-directed DNA polymerase</keyword>
<dbReference type="Pfam" id="PF00078">
    <property type="entry name" value="RVT_1"/>
    <property type="match status" value="1"/>
</dbReference>
<protein>
    <submittedName>
        <fullName evidence="2">RNA-directed DNA polymerase-like protein</fullName>
    </submittedName>
</protein>
<feature type="domain" description="Reverse transcriptase" evidence="1">
    <location>
        <begin position="177"/>
        <end position="229"/>
    </location>
</feature>
<keyword evidence="2" id="KW-0808">Transferase</keyword>
<evidence type="ECO:0000259" key="1">
    <source>
        <dbReference type="Pfam" id="PF00078"/>
    </source>
</evidence>
<evidence type="ECO:0000313" key="3">
    <source>
        <dbReference type="Proteomes" id="UP000325315"/>
    </source>
</evidence>
<dbReference type="Gene3D" id="3.30.70.270">
    <property type="match status" value="1"/>
</dbReference>
<proteinExistence type="predicted"/>
<organism evidence="2 3">
    <name type="scientific">Gossypium australe</name>
    <dbReference type="NCBI Taxonomy" id="47621"/>
    <lineage>
        <taxon>Eukaryota</taxon>
        <taxon>Viridiplantae</taxon>
        <taxon>Streptophyta</taxon>
        <taxon>Embryophyta</taxon>
        <taxon>Tracheophyta</taxon>
        <taxon>Spermatophyta</taxon>
        <taxon>Magnoliopsida</taxon>
        <taxon>eudicotyledons</taxon>
        <taxon>Gunneridae</taxon>
        <taxon>Pentapetalae</taxon>
        <taxon>rosids</taxon>
        <taxon>malvids</taxon>
        <taxon>Malvales</taxon>
        <taxon>Malvaceae</taxon>
        <taxon>Malvoideae</taxon>
        <taxon>Gossypium</taxon>
    </lineage>
</organism>
<sequence length="239" mass="27124">MRCGSLKHRIRECPRGAGQSETRQPALVYAAQRREDRDAPDVITVQFDSRYGLVVKHRVSLDCATKRVVLGTEEDSEVVIIGEHQDYLSNVISALVVEKLVRKECEAYLAYVYVSTSRGSSIGDIKTVRDFPDIFPEELSGLPPNRELEFGIELLSGASVFSKIGLRSGYYQLRISVVFINDILVYSKTEDEHDEHLRVVLQIQPEKQLYAKFSKCEFWLREVTFLGHVVSAEGIRVDL</sequence>
<name>A0A5B6WWN7_9ROSI</name>
<dbReference type="EMBL" id="SMMG02000001">
    <property type="protein sequence ID" value="KAA3486330.1"/>
    <property type="molecule type" value="Genomic_DNA"/>
</dbReference>
<accession>A0A5B6WWN7</accession>
<gene>
    <name evidence="2" type="ORF">EPI10_030253</name>
</gene>
<comment type="caution">
    <text evidence="2">The sequence shown here is derived from an EMBL/GenBank/DDBJ whole genome shotgun (WGS) entry which is preliminary data.</text>
</comment>
<dbReference type="InterPro" id="IPR000477">
    <property type="entry name" value="RT_dom"/>
</dbReference>
<dbReference type="AlphaFoldDB" id="A0A5B6WWN7"/>
<reference evidence="3" key="1">
    <citation type="journal article" date="2019" name="Plant Biotechnol. J.">
        <title>Genome sequencing of the Australian wild diploid species Gossypium australe highlights disease resistance and delayed gland morphogenesis.</title>
        <authorList>
            <person name="Cai Y."/>
            <person name="Cai X."/>
            <person name="Wang Q."/>
            <person name="Wang P."/>
            <person name="Zhang Y."/>
            <person name="Cai C."/>
            <person name="Xu Y."/>
            <person name="Wang K."/>
            <person name="Zhou Z."/>
            <person name="Wang C."/>
            <person name="Geng S."/>
            <person name="Li B."/>
            <person name="Dong Q."/>
            <person name="Hou Y."/>
            <person name="Wang H."/>
            <person name="Ai P."/>
            <person name="Liu Z."/>
            <person name="Yi F."/>
            <person name="Sun M."/>
            <person name="An G."/>
            <person name="Cheng J."/>
            <person name="Zhang Y."/>
            <person name="Shi Q."/>
            <person name="Xie Y."/>
            <person name="Shi X."/>
            <person name="Chang Y."/>
            <person name="Huang F."/>
            <person name="Chen Y."/>
            <person name="Hong S."/>
            <person name="Mi L."/>
            <person name="Sun Q."/>
            <person name="Zhang L."/>
            <person name="Zhou B."/>
            <person name="Peng R."/>
            <person name="Zhang X."/>
            <person name="Liu F."/>
        </authorList>
    </citation>
    <scope>NUCLEOTIDE SEQUENCE [LARGE SCALE GENOMIC DNA]</scope>
    <source>
        <strain evidence="3">cv. PA1801</strain>
    </source>
</reference>
<dbReference type="InterPro" id="IPR043128">
    <property type="entry name" value="Rev_trsase/Diguanyl_cyclase"/>
</dbReference>
<keyword evidence="3" id="KW-1185">Reference proteome</keyword>
<dbReference type="InterPro" id="IPR043502">
    <property type="entry name" value="DNA/RNA_pol_sf"/>
</dbReference>
<dbReference type="OrthoDB" id="1001986at2759"/>